<sequence>MPWVSRIPLHQGLKWEPTWKALDTHKLTDTIWRQRLKIKRKVSGLRSCFTSLPFELAAFQFLLVFTHAQGEQWSQGCLWPSRIRFALDSNKKLFTPTDLDTFEHFMGRYYPKCEKALGDLEVKICYHKSLISETGSAEFAKRFRVRGLSVDLSPISIRNLMNSHHPYGLMSVHMTYPVLRFSTLARSFGSEVGIGEFFKAPFVNTKWYLTRTEPSLVRWGLLWKIFDMVALKGVHYRVPILGSESSPLSDYLLGGVSGTSFLVFALGLNQPRADRGVICPGVTASDGCQHPAVKTIRYKTLGVSDRQITLGYARGSDEIRVYC</sequence>
<dbReference type="PANTHER" id="PTHR34456">
    <property type="entry name" value="MITOVIRUS RNA-DEPENDENT RNA POLYMERASE"/>
    <property type="match status" value="1"/>
</dbReference>
<gene>
    <name evidence="1" type="ORF">RJ640_029003</name>
</gene>
<protein>
    <submittedName>
        <fullName evidence="1">Uncharacterized protein</fullName>
    </submittedName>
</protein>
<proteinExistence type="predicted"/>
<dbReference type="PANTHER" id="PTHR34456:SF13">
    <property type="entry name" value="REVERSE TRANSCRIPTASE DOMAIN-CONTAINING PROTEIN"/>
    <property type="match status" value="1"/>
</dbReference>
<dbReference type="InterPro" id="IPR008686">
    <property type="entry name" value="RNA_pol_mitovir"/>
</dbReference>
<dbReference type="Proteomes" id="UP001187471">
    <property type="component" value="Unassembled WGS sequence"/>
</dbReference>
<comment type="caution">
    <text evidence="1">The sequence shown here is derived from an EMBL/GenBank/DDBJ whole genome shotgun (WGS) entry which is preliminary data.</text>
</comment>
<keyword evidence="2" id="KW-1185">Reference proteome</keyword>
<evidence type="ECO:0000313" key="2">
    <source>
        <dbReference type="Proteomes" id="UP001187471"/>
    </source>
</evidence>
<accession>A0AA88UUE0</accession>
<reference evidence="1" key="1">
    <citation type="submission" date="2022-12" db="EMBL/GenBank/DDBJ databases">
        <title>Draft genome assemblies for two species of Escallonia (Escalloniales).</title>
        <authorList>
            <person name="Chanderbali A."/>
            <person name="Dervinis C."/>
            <person name="Anghel I."/>
            <person name="Soltis D."/>
            <person name="Soltis P."/>
            <person name="Zapata F."/>
        </authorList>
    </citation>
    <scope>NUCLEOTIDE SEQUENCE</scope>
    <source>
        <strain evidence="1">UCBG92.1500</strain>
        <tissue evidence="1">Leaf</tissue>
    </source>
</reference>
<dbReference type="EMBL" id="JAVXUO010000105">
    <property type="protein sequence ID" value="KAK2995371.1"/>
    <property type="molecule type" value="Genomic_DNA"/>
</dbReference>
<organism evidence="1 2">
    <name type="scientific">Escallonia rubra</name>
    <dbReference type="NCBI Taxonomy" id="112253"/>
    <lineage>
        <taxon>Eukaryota</taxon>
        <taxon>Viridiplantae</taxon>
        <taxon>Streptophyta</taxon>
        <taxon>Embryophyta</taxon>
        <taxon>Tracheophyta</taxon>
        <taxon>Spermatophyta</taxon>
        <taxon>Magnoliopsida</taxon>
        <taxon>eudicotyledons</taxon>
        <taxon>Gunneridae</taxon>
        <taxon>Pentapetalae</taxon>
        <taxon>asterids</taxon>
        <taxon>campanulids</taxon>
        <taxon>Escalloniales</taxon>
        <taxon>Escalloniaceae</taxon>
        <taxon>Escallonia</taxon>
    </lineage>
</organism>
<name>A0AA88UUE0_9ASTE</name>
<dbReference type="AlphaFoldDB" id="A0AA88UUE0"/>
<evidence type="ECO:0000313" key="1">
    <source>
        <dbReference type="EMBL" id="KAK2995371.1"/>
    </source>
</evidence>